<organism evidence="1 2">
    <name type="scientific">Oryza sativa subsp. japonica</name>
    <name type="common">Rice</name>
    <dbReference type="NCBI Taxonomy" id="39947"/>
    <lineage>
        <taxon>Eukaryota</taxon>
        <taxon>Viridiplantae</taxon>
        <taxon>Streptophyta</taxon>
        <taxon>Embryophyta</taxon>
        <taxon>Tracheophyta</taxon>
        <taxon>Spermatophyta</taxon>
        <taxon>Magnoliopsida</taxon>
        <taxon>Liliopsida</taxon>
        <taxon>Poales</taxon>
        <taxon>Poaceae</taxon>
        <taxon>BOP clade</taxon>
        <taxon>Oryzoideae</taxon>
        <taxon>Oryzeae</taxon>
        <taxon>Oryzinae</taxon>
        <taxon>Oryza</taxon>
        <taxon>Oryza sativa</taxon>
    </lineage>
</organism>
<reference evidence="2" key="2">
    <citation type="journal article" date="2008" name="Nucleic Acids Res.">
        <title>The rice annotation project database (RAP-DB): 2008 update.</title>
        <authorList>
            <consortium name="The rice annotation project (RAP)"/>
        </authorList>
    </citation>
    <scope>GENOME REANNOTATION</scope>
    <source>
        <strain evidence="2">cv. Nipponbare</strain>
    </source>
</reference>
<dbReference type="Proteomes" id="UP000000763">
    <property type="component" value="Chromosome 6"/>
</dbReference>
<dbReference type="AlphaFoldDB" id="Q69Y55"/>
<evidence type="ECO:0000313" key="2">
    <source>
        <dbReference type="Proteomes" id="UP000000763"/>
    </source>
</evidence>
<evidence type="ECO:0000313" key="1">
    <source>
        <dbReference type="EMBL" id="BAD35272.1"/>
    </source>
</evidence>
<proteinExistence type="predicted"/>
<sequence length="120" mass="12378">MRGQWADGRAALRWRSGAREDGEAATAAWATTPTAEAVAAAAFMSRSTSTAPSAAPSPCFPFGSPPPPPTTPTSFVGFPSPFVRLSSCYPCEADGALGELLLSPPLRSASPSPHSTRCRA</sequence>
<reference evidence="2" key="1">
    <citation type="journal article" date="2005" name="Nature">
        <title>The map-based sequence of the rice genome.</title>
        <authorList>
            <consortium name="International rice genome sequencing project (IRGSP)"/>
            <person name="Matsumoto T."/>
            <person name="Wu J."/>
            <person name="Kanamori H."/>
            <person name="Katayose Y."/>
            <person name="Fujisawa M."/>
            <person name="Namiki N."/>
            <person name="Mizuno H."/>
            <person name="Yamamoto K."/>
            <person name="Antonio B.A."/>
            <person name="Baba T."/>
            <person name="Sakata K."/>
            <person name="Nagamura Y."/>
            <person name="Aoki H."/>
            <person name="Arikawa K."/>
            <person name="Arita K."/>
            <person name="Bito T."/>
            <person name="Chiden Y."/>
            <person name="Fujitsuka N."/>
            <person name="Fukunaka R."/>
            <person name="Hamada M."/>
            <person name="Harada C."/>
            <person name="Hayashi A."/>
            <person name="Hijishita S."/>
            <person name="Honda M."/>
            <person name="Hosokawa S."/>
            <person name="Ichikawa Y."/>
            <person name="Idonuma A."/>
            <person name="Iijima M."/>
            <person name="Ikeda M."/>
            <person name="Ikeno M."/>
            <person name="Ito K."/>
            <person name="Ito S."/>
            <person name="Ito T."/>
            <person name="Ito Y."/>
            <person name="Ito Y."/>
            <person name="Iwabuchi A."/>
            <person name="Kamiya K."/>
            <person name="Karasawa W."/>
            <person name="Kurita K."/>
            <person name="Katagiri S."/>
            <person name="Kikuta A."/>
            <person name="Kobayashi H."/>
            <person name="Kobayashi N."/>
            <person name="Machita K."/>
            <person name="Maehara T."/>
            <person name="Masukawa M."/>
            <person name="Mizubayashi T."/>
            <person name="Mukai Y."/>
            <person name="Nagasaki H."/>
            <person name="Nagata Y."/>
            <person name="Naito S."/>
            <person name="Nakashima M."/>
            <person name="Nakama Y."/>
            <person name="Nakamichi Y."/>
            <person name="Nakamura M."/>
            <person name="Meguro A."/>
            <person name="Negishi M."/>
            <person name="Ohta I."/>
            <person name="Ohta T."/>
            <person name="Okamoto M."/>
            <person name="Ono N."/>
            <person name="Saji S."/>
            <person name="Sakaguchi M."/>
            <person name="Sakai K."/>
            <person name="Shibata M."/>
            <person name="Shimokawa T."/>
            <person name="Song J."/>
            <person name="Takazaki Y."/>
            <person name="Terasawa K."/>
            <person name="Tsugane M."/>
            <person name="Tsuji K."/>
            <person name="Ueda S."/>
            <person name="Waki K."/>
            <person name="Yamagata H."/>
            <person name="Yamamoto M."/>
            <person name="Yamamoto S."/>
            <person name="Yamane H."/>
            <person name="Yoshiki S."/>
            <person name="Yoshihara R."/>
            <person name="Yukawa K."/>
            <person name="Zhong H."/>
            <person name="Yano M."/>
            <person name="Yuan Q."/>
            <person name="Ouyang S."/>
            <person name="Liu J."/>
            <person name="Jones K.M."/>
            <person name="Gansberger K."/>
            <person name="Moffat K."/>
            <person name="Hill J."/>
            <person name="Bera J."/>
            <person name="Fadrosh D."/>
            <person name="Jin S."/>
            <person name="Johri S."/>
            <person name="Kim M."/>
            <person name="Overton L."/>
            <person name="Reardon M."/>
            <person name="Tsitrin T."/>
            <person name="Vuong H."/>
            <person name="Weaver B."/>
            <person name="Ciecko A."/>
            <person name="Tallon L."/>
            <person name="Jackson J."/>
            <person name="Pai G."/>
            <person name="Aken S.V."/>
            <person name="Utterback T."/>
            <person name="Reidmuller S."/>
            <person name="Feldblyum T."/>
            <person name="Hsiao J."/>
            <person name="Zismann V."/>
            <person name="Iobst S."/>
            <person name="de Vazeille A.R."/>
            <person name="Buell C.R."/>
            <person name="Ying K."/>
            <person name="Li Y."/>
            <person name="Lu T."/>
            <person name="Huang Y."/>
            <person name="Zhao Q."/>
            <person name="Feng Q."/>
            <person name="Zhang L."/>
            <person name="Zhu J."/>
            <person name="Weng Q."/>
            <person name="Mu J."/>
            <person name="Lu Y."/>
            <person name="Fan D."/>
            <person name="Liu Y."/>
            <person name="Guan J."/>
            <person name="Zhang Y."/>
            <person name="Yu S."/>
            <person name="Liu X."/>
            <person name="Zhang Y."/>
            <person name="Hong G."/>
            <person name="Han B."/>
            <person name="Choisne N."/>
            <person name="Demange N."/>
            <person name="Orjeda G."/>
            <person name="Samain S."/>
            <person name="Cattolico L."/>
            <person name="Pelletier E."/>
            <person name="Couloux A."/>
            <person name="Segurens B."/>
            <person name="Wincker P."/>
            <person name="D'Hont A."/>
            <person name="Scarpelli C."/>
            <person name="Weissenbach J."/>
            <person name="Salanoubat M."/>
            <person name="Quetier F."/>
            <person name="Yu Y."/>
            <person name="Kim H.R."/>
            <person name="Rambo T."/>
            <person name="Currie J."/>
            <person name="Collura K."/>
            <person name="Luo M."/>
            <person name="Yang T."/>
            <person name="Ammiraju J.S.S."/>
            <person name="Engler F."/>
            <person name="Soderlund C."/>
            <person name="Wing R.A."/>
            <person name="Palmer L.E."/>
            <person name="de la Bastide M."/>
            <person name="Spiegel L."/>
            <person name="Nascimento L."/>
            <person name="Zutavern T."/>
            <person name="O'Shaughnessy A."/>
            <person name="Dike S."/>
            <person name="Dedhia N."/>
            <person name="Preston R."/>
            <person name="Balija V."/>
            <person name="McCombie W.R."/>
            <person name="Chow T."/>
            <person name="Chen H."/>
            <person name="Chung M."/>
            <person name="Chen C."/>
            <person name="Shaw J."/>
            <person name="Wu H."/>
            <person name="Hsiao K."/>
            <person name="Chao Y."/>
            <person name="Chu M."/>
            <person name="Cheng C."/>
            <person name="Hour A."/>
            <person name="Lee P."/>
            <person name="Lin S."/>
            <person name="Lin Y."/>
            <person name="Liou J."/>
            <person name="Liu S."/>
            <person name="Hsing Y."/>
            <person name="Raghuvanshi S."/>
            <person name="Mohanty A."/>
            <person name="Bharti A.K."/>
            <person name="Gaur A."/>
            <person name="Gupta V."/>
            <person name="Kumar D."/>
            <person name="Ravi V."/>
            <person name="Vij S."/>
            <person name="Kapur A."/>
            <person name="Khurana P."/>
            <person name="Khurana P."/>
            <person name="Khurana J.P."/>
            <person name="Tyagi A.K."/>
            <person name="Gaikwad K."/>
            <person name="Singh A."/>
            <person name="Dalal V."/>
            <person name="Srivastava S."/>
            <person name="Dixit A."/>
            <person name="Pal A.K."/>
            <person name="Ghazi I.A."/>
            <person name="Yadav M."/>
            <person name="Pandit A."/>
            <person name="Bhargava A."/>
            <person name="Sureshbabu K."/>
            <person name="Batra K."/>
            <person name="Sharma T.R."/>
            <person name="Mohapatra T."/>
            <person name="Singh N.K."/>
            <person name="Messing J."/>
            <person name="Nelson A.B."/>
            <person name="Fuks G."/>
            <person name="Kavchok S."/>
            <person name="Keizer G."/>
            <person name="Linton E."/>
            <person name="Llaca V."/>
            <person name="Song R."/>
            <person name="Tanyolac B."/>
            <person name="Young S."/>
            <person name="Ho-Il K."/>
            <person name="Hahn J.H."/>
            <person name="Sangsakoo G."/>
            <person name="Vanavichit A."/>
            <person name="de Mattos Luiz.A.T."/>
            <person name="Zimmer P.D."/>
            <person name="Malone G."/>
            <person name="Dellagostin O."/>
            <person name="de Oliveira A.C."/>
            <person name="Bevan M."/>
            <person name="Bancroft I."/>
            <person name="Minx P."/>
            <person name="Cordum H."/>
            <person name="Wilson R."/>
            <person name="Cheng Z."/>
            <person name="Jin W."/>
            <person name="Jiang J."/>
            <person name="Leong S.A."/>
            <person name="Iwama H."/>
            <person name="Gojobori T."/>
            <person name="Itoh T."/>
            <person name="Niimura Y."/>
            <person name="Fujii Y."/>
            <person name="Habara T."/>
            <person name="Sakai H."/>
            <person name="Sato Y."/>
            <person name="Wilson G."/>
            <person name="Kumar K."/>
            <person name="McCouch S."/>
            <person name="Juretic N."/>
            <person name="Hoen D."/>
            <person name="Wright S."/>
            <person name="Bruskiewich R."/>
            <person name="Bureau T."/>
            <person name="Miyao A."/>
            <person name="Hirochika H."/>
            <person name="Nishikawa T."/>
            <person name="Kadowaki K."/>
            <person name="Sugiura M."/>
            <person name="Burr B."/>
            <person name="Sasaki T."/>
        </authorList>
    </citation>
    <scope>NUCLEOTIDE SEQUENCE [LARGE SCALE GENOMIC DNA]</scope>
    <source>
        <strain evidence="2">cv. Nipponbare</strain>
    </source>
</reference>
<protein>
    <submittedName>
        <fullName evidence="1">Uncharacterized protein</fullName>
    </submittedName>
</protein>
<dbReference type="EMBL" id="AP003514">
    <property type="protein sequence ID" value="BAD35272.1"/>
    <property type="molecule type" value="Genomic_DNA"/>
</dbReference>
<accession>Q69Y55</accession>
<name>Q69Y55_ORYSJ</name>
<gene>
    <name evidence="1" type="primary">P0698A06.22</name>
</gene>